<comment type="caution">
    <text evidence="1">The sequence shown here is derived from an EMBL/GenBank/DDBJ whole genome shotgun (WGS) entry which is preliminary data.</text>
</comment>
<evidence type="ECO:0000313" key="1">
    <source>
        <dbReference type="EMBL" id="RBA59459.1"/>
    </source>
</evidence>
<dbReference type="EMBL" id="QNTV01000005">
    <property type="protein sequence ID" value="RBA59459.1"/>
    <property type="molecule type" value="Genomic_DNA"/>
</dbReference>
<reference evidence="1 2" key="1">
    <citation type="submission" date="2018-06" db="EMBL/GenBank/DDBJ databases">
        <title>Whole genome sequencing of four bacterial strains from South Shetland trench revealing bio-synthetic gene clusters.</title>
        <authorList>
            <person name="Abdel-Mageed W.M."/>
            <person name="Lehri B."/>
            <person name="Jarmusch S.A."/>
            <person name="Miranda K."/>
            <person name="Goodfellow M."/>
            <person name="Jaspars M."/>
            <person name="Karlyshev A.V."/>
        </authorList>
    </citation>
    <scope>NUCLEOTIDE SEQUENCE [LARGE SCALE GENOMIC DNA]</scope>
    <source>
        <strain evidence="1 2">SST2</strain>
    </source>
</reference>
<dbReference type="Proteomes" id="UP000252554">
    <property type="component" value="Unassembled WGS sequence"/>
</dbReference>
<sequence>MITERLLAEVIDYSLAFPSRHWELLAASWMESGFPISQEICDKLLAISANKSKSQKLRHKCFAMARRWQRANGI</sequence>
<dbReference type="AlphaFoldDB" id="A0A365PVS0"/>
<organism evidence="1 2">
    <name type="scientific">Stutzerimonas zhaodongensis</name>
    <dbReference type="NCBI Taxonomy" id="1176257"/>
    <lineage>
        <taxon>Bacteria</taxon>
        <taxon>Pseudomonadati</taxon>
        <taxon>Pseudomonadota</taxon>
        <taxon>Gammaproteobacteria</taxon>
        <taxon>Pseudomonadales</taxon>
        <taxon>Pseudomonadaceae</taxon>
        <taxon>Stutzerimonas</taxon>
    </lineage>
</organism>
<protein>
    <submittedName>
        <fullName evidence="1">Uncharacterized protein</fullName>
    </submittedName>
</protein>
<accession>A0A365PVS0</accession>
<gene>
    <name evidence="1" type="ORF">DQ403_09320</name>
</gene>
<evidence type="ECO:0000313" key="2">
    <source>
        <dbReference type="Proteomes" id="UP000252554"/>
    </source>
</evidence>
<name>A0A365PVS0_9GAMM</name>
<proteinExistence type="predicted"/>